<dbReference type="SUPFAM" id="SSF55874">
    <property type="entry name" value="ATPase domain of HSP90 chaperone/DNA topoisomerase II/histidine kinase"/>
    <property type="match status" value="1"/>
</dbReference>
<dbReference type="EMBL" id="BAABLX010000009">
    <property type="protein sequence ID" value="GAA4937835.1"/>
    <property type="molecule type" value="Genomic_DNA"/>
</dbReference>
<dbReference type="CDD" id="cd00082">
    <property type="entry name" value="HisKA"/>
    <property type="match status" value="1"/>
</dbReference>
<evidence type="ECO:0000256" key="3">
    <source>
        <dbReference type="ARBA" id="ARBA00022553"/>
    </source>
</evidence>
<dbReference type="AlphaFoldDB" id="A0AAV3U0Z9"/>
<sequence>MNRLWWGQIQNFDGYVELVGSYNLSLVVLSVLVASLGAFSGLIIKDRIIANGSRQTSSIWINFGALVLGLAVWSMHFTGMLAFVLPVEMAFDPFITFASIIPVLVGANFYLRIAVLNKSGFWWIQLQSLVFALGVGSMHYIGMEAMKMNVIMVYSLPLFIKSILVAHILAAIATYTHRVFNTDETSSFIKRAIVAVIMGAAISGMHYTGMKASSYFVAEGDLAALHNMGHQHWEMAFFIVIVVVIFVGISVIGTVMDRNLQIAIESADISKLREKTVVDSLSDALLVVDDRGLVESANSSAIVQFGFDDIRIEGQPLRALLPQFTYATLLEDVRASSPQLIGTPIETQGIRKDGVEFPVDVIFSTMASGTTVFFNAVIRDISERKQIEQRLMQSQKLEAIGQLSAGVAHEINSPVQFISDNTYFLKDAFEEMSDAIRAISRLANTGESQAAQESIEQILSVISELDFDYLDEEIPKALSQSLEGVERVSTIVGAMKVFSHPGEVEKQLKDVNAIVESSVTLSRSEWKYCSEMELDLTEDLPTVECNHLEISQVIINIIVNAAHAIESSLEGTKDKGSIRISSSLQGSHVVVAITDNGGGMPEHVKRRVFDPFFTTKEVGKGTGQGLAISYSVIVEKHGGELVINSTLGQGSIFEIKLPVGSV</sequence>
<dbReference type="InterPro" id="IPR005330">
    <property type="entry name" value="MHYT_dom"/>
</dbReference>
<evidence type="ECO:0000256" key="4">
    <source>
        <dbReference type="PROSITE-ProRule" id="PRU00244"/>
    </source>
</evidence>
<name>A0AAV3U0Z9_9ALTE</name>
<feature type="transmembrane region" description="Helical" evidence="4">
    <location>
        <begin position="65"/>
        <end position="87"/>
    </location>
</feature>
<feature type="transmembrane region" description="Helical" evidence="4">
    <location>
        <begin position="20"/>
        <end position="44"/>
    </location>
</feature>
<dbReference type="PROSITE" id="PS50924">
    <property type="entry name" value="MHYT"/>
    <property type="match status" value="1"/>
</dbReference>
<dbReference type="InterPro" id="IPR035965">
    <property type="entry name" value="PAS-like_dom_sf"/>
</dbReference>
<dbReference type="InterPro" id="IPR003661">
    <property type="entry name" value="HisK_dim/P_dom"/>
</dbReference>
<dbReference type="PRINTS" id="PR00344">
    <property type="entry name" value="BCTRLSENSOR"/>
</dbReference>
<dbReference type="InterPro" id="IPR005467">
    <property type="entry name" value="His_kinase_dom"/>
</dbReference>
<comment type="catalytic activity">
    <reaction evidence="1">
        <text>ATP + protein L-histidine = ADP + protein N-phospho-L-histidine.</text>
        <dbReference type="EC" id="2.7.13.3"/>
    </reaction>
</comment>
<organism evidence="8 9">
    <name type="scientific">Halioxenophilus aromaticivorans</name>
    <dbReference type="NCBI Taxonomy" id="1306992"/>
    <lineage>
        <taxon>Bacteria</taxon>
        <taxon>Pseudomonadati</taxon>
        <taxon>Pseudomonadota</taxon>
        <taxon>Gammaproteobacteria</taxon>
        <taxon>Alteromonadales</taxon>
        <taxon>Alteromonadaceae</taxon>
        <taxon>Halioxenophilus</taxon>
    </lineage>
</organism>
<dbReference type="PANTHER" id="PTHR43065:SF50">
    <property type="entry name" value="HISTIDINE KINASE"/>
    <property type="match status" value="1"/>
</dbReference>
<keyword evidence="4" id="KW-0812">Transmembrane</keyword>
<dbReference type="NCBIfam" id="TIGR00229">
    <property type="entry name" value="sensory_box"/>
    <property type="match status" value="1"/>
</dbReference>
<evidence type="ECO:0000256" key="1">
    <source>
        <dbReference type="ARBA" id="ARBA00000085"/>
    </source>
</evidence>
<dbReference type="Gene3D" id="3.30.565.10">
    <property type="entry name" value="Histidine kinase-like ATPase, C-terminal domain"/>
    <property type="match status" value="1"/>
</dbReference>
<dbReference type="Pfam" id="PF03707">
    <property type="entry name" value="MHYT"/>
    <property type="match status" value="2"/>
</dbReference>
<evidence type="ECO:0000259" key="6">
    <source>
        <dbReference type="PROSITE" id="PS50113"/>
    </source>
</evidence>
<comment type="caution">
    <text evidence="8">The sequence shown here is derived from an EMBL/GenBank/DDBJ whole genome shotgun (WGS) entry which is preliminary data.</text>
</comment>
<feature type="domain" description="PAC" evidence="6">
    <location>
        <begin position="343"/>
        <end position="393"/>
    </location>
</feature>
<dbReference type="Proteomes" id="UP001409585">
    <property type="component" value="Unassembled WGS sequence"/>
</dbReference>
<evidence type="ECO:0000313" key="9">
    <source>
        <dbReference type="Proteomes" id="UP001409585"/>
    </source>
</evidence>
<feature type="domain" description="MHYT" evidence="7">
    <location>
        <begin position="22"/>
        <end position="216"/>
    </location>
</feature>
<proteinExistence type="predicted"/>
<feature type="transmembrane region" description="Helical" evidence="4">
    <location>
        <begin position="188"/>
        <end position="207"/>
    </location>
</feature>
<dbReference type="SUPFAM" id="SSF55785">
    <property type="entry name" value="PYP-like sensor domain (PAS domain)"/>
    <property type="match status" value="1"/>
</dbReference>
<feature type="transmembrane region" description="Helical" evidence="4">
    <location>
        <begin position="123"/>
        <end position="142"/>
    </location>
</feature>
<reference evidence="9" key="1">
    <citation type="journal article" date="2019" name="Int. J. Syst. Evol. Microbiol.">
        <title>The Global Catalogue of Microorganisms (GCM) 10K type strain sequencing project: providing services to taxonomists for standard genome sequencing and annotation.</title>
        <authorList>
            <consortium name="The Broad Institute Genomics Platform"/>
            <consortium name="The Broad Institute Genome Sequencing Center for Infectious Disease"/>
            <person name="Wu L."/>
            <person name="Ma J."/>
        </authorList>
    </citation>
    <scope>NUCLEOTIDE SEQUENCE [LARGE SCALE GENOMIC DNA]</scope>
    <source>
        <strain evidence="9">JCM 19134</strain>
    </source>
</reference>
<gene>
    <name evidence="8" type="ORF">GCM10025791_14480</name>
</gene>
<protein>
    <recommendedName>
        <fullName evidence="2">histidine kinase</fullName>
        <ecNumber evidence="2">2.7.13.3</ecNumber>
    </recommendedName>
</protein>
<evidence type="ECO:0000256" key="2">
    <source>
        <dbReference type="ARBA" id="ARBA00012438"/>
    </source>
</evidence>
<evidence type="ECO:0000313" key="8">
    <source>
        <dbReference type="EMBL" id="GAA4937835.1"/>
    </source>
</evidence>
<dbReference type="RefSeq" id="WP_345419374.1">
    <property type="nucleotide sequence ID" value="NZ_AP031496.1"/>
</dbReference>
<dbReference type="GO" id="GO:0016020">
    <property type="term" value="C:membrane"/>
    <property type="evidence" value="ECO:0007669"/>
    <property type="project" value="UniProtKB-UniRule"/>
</dbReference>
<evidence type="ECO:0000259" key="5">
    <source>
        <dbReference type="PROSITE" id="PS50109"/>
    </source>
</evidence>
<keyword evidence="3" id="KW-0597">Phosphoprotein</keyword>
<dbReference type="Pfam" id="PF02518">
    <property type="entry name" value="HATPase_c"/>
    <property type="match status" value="1"/>
</dbReference>
<dbReference type="InterPro" id="IPR000014">
    <property type="entry name" value="PAS"/>
</dbReference>
<keyword evidence="9" id="KW-1185">Reference proteome</keyword>
<dbReference type="SMART" id="SM00387">
    <property type="entry name" value="HATPase_c"/>
    <property type="match status" value="1"/>
</dbReference>
<feature type="domain" description="Histidine kinase" evidence="5">
    <location>
        <begin position="406"/>
        <end position="661"/>
    </location>
</feature>
<keyword evidence="4" id="KW-1133">Transmembrane helix</keyword>
<accession>A0AAV3U0Z9</accession>
<dbReference type="InterPro" id="IPR004358">
    <property type="entry name" value="Sig_transdc_His_kin-like_C"/>
</dbReference>
<dbReference type="SMART" id="SM00091">
    <property type="entry name" value="PAS"/>
    <property type="match status" value="1"/>
</dbReference>
<feature type="transmembrane region" description="Helical" evidence="4">
    <location>
        <begin position="235"/>
        <end position="256"/>
    </location>
</feature>
<dbReference type="Pfam" id="PF13426">
    <property type="entry name" value="PAS_9"/>
    <property type="match status" value="1"/>
</dbReference>
<dbReference type="Gene3D" id="3.30.450.20">
    <property type="entry name" value="PAS domain"/>
    <property type="match status" value="1"/>
</dbReference>
<dbReference type="PANTHER" id="PTHR43065">
    <property type="entry name" value="SENSOR HISTIDINE KINASE"/>
    <property type="match status" value="1"/>
</dbReference>
<dbReference type="GO" id="GO:0000155">
    <property type="term" value="F:phosphorelay sensor kinase activity"/>
    <property type="evidence" value="ECO:0007669"/>
    <property type="project" value="InterPro"/>
</dbReference>
<feature type="transmembrane region" description="Helical" evidence="4">
    <location>
        <begin position="154"/>
        <end position="176"/>
    </location>
</feature>
<dbReference type="InterPro" id="IPR000700">
    <property type="entry name" value="PAS-assoc_C"/>
</dbReference>
<dbReference type="Gene3D" id="1.10.287.130">
    <property type="match status" value="1"/>
</dbReference>
<dbReference type="CDD" id="cd00130">
    <property type="entry name" value="PAS"/>
    <property type="match status" value="1"/>
</dbReference>
<keyword evidence="4" id="KW-0472">Membrane</keyword>
<dbReference type="PROSITE" id="PS50113">
    <property type="entry name" value="PAC"/>
    <property type="match status" value="1"/>
</dbReference>
<evidence type="ECO:0000259" key="7">
    <source>
        <dbReference type="PROSITE" id="PS50924"/>
    </source>
</evidence>
<dbReference type="PROSITE" id="PS50109">
    <property type="entry name" value="HIS_KIN"/>
    <property type="match status" value="1"/>
</dbReference>
<dbReference type="InterPro" id="IPR036890">
    <property type="entry name" value="HATPase_C_sf"/>
</dbReference>
<feature type="transmembrane region" description="Helical" evidence="4">
    <location>
        <begin position="93"/>
        <end position="111"/>
    </location>
</feature>
<dbReference type="EC" id="2.7.13.3" evidence="2"/>
<dbReference type="InterPro" id="IPR003594">
    <property type="entry name" value="HATPase_dom"/>
</dbReference>